<evidence type="ECO:0000256" key="1">
    <source>
        <dbReference type="SAM" id="MobiDB-lite"/>
    </source>
</evidence>
<feature type="region of interest" description="Disordered" evidence="1">
    <location>
        <begin position="296"/>
        <end position="317"/>
    </location>
</feature>
<feature type="compositionally biased region" description="Polar residues" evidence="1">
    <location>
        <begin position="129"/>
        <end position="151"/>
    </location>
</feature>
<feature type="compositionally biased region" description="Polar residues" evidence="1">
    <location>
        <begin position="302"/>
        <end position="317"/>
    </location>
</feature>
<gene>
    <name evidence="2" type="ORF">RDB_LOCUS130889</name>
</gene>
<feature type="compositionally biased region" description="Polar residues" evidence="1">
    <location>
        <begin position="244"/>
        <end position="255"/>
    </location>
</feature>
<feature type="region of interest" description="Disordered" evidence="1">
    <location>
        <begin position="1"/>
        <end position="55"/>
    </location>
</feature>
<feature type="region of interest" description="Disordered" evidence="1">
    <location>
        <begin position="236"/>
        <end position="279"/>
    </location>
</feature>
<proteinExistence type="predicted"/>
<dbReference type="AlphaFoldDB" id="A0A8H3G8R9"/>
<name>A0A8H3G8R9_9AGAM</name>
<feature type="region of interest" description="Disordered" evidence="1">
    <location>
        <begin position="78"/>
        <end position="97"/>
    </location>
</feature>
<feature type="region of interest" description="Disordered" evidence="1">
    <location>
        <begin position="129"/>
        <end position="189"/>
    </location>
</feature>
<sequence length="440" mass="46491">MSCQPTRSMTKDDHWPKLAPGTNKIPASGSKSGPPSRSQPVCANSNETGPGAGFAKALTAGVGDQKLANGAVNNAAQAPPIRISRHSPAPSFPPPEARMATWSEVARRGTPPPMSPILSPAISITLSKANDTPVTSSTTIKRSKPSTQIATPASADNFPPLLSEPAIATKDTKSAPARKDSYATAATATSVKTRPTVNVVTTGAYAAPSVSESPVSFIAPRSTGKVFTLNIGSAKPAVPDLRSASPTSVCQSGLPRTSKHSKQRSASNNTLSPPVALGRNRSASVSSVATSIATSVVTTSSRGPPSSKTSVCHTPTNDDSEWQLKLTELAQRMSSKERATWEKILRSNPKDTSKMKWNTFDKALRALHFKSHARGGSETEYTPDPEYFGAKAQPISYHRPHPGADFTLGDLKAKSNSFRTQYSCAVEVLHEAWGLVDTRK</sequence>
<dbReference type="EMBL" id="CAJMWS010000402">
    <property type="protein sequence ID" value="CAE6441693.1"/>
    <property type="molecule type" value="Genomic_DNA"/>
</dbReference>
<evidence type="ECO:0000313" key="2">
    <source>
        <dbReference type="EMBL" id="CAE6441693.1"/>
    </source>
</evidence>
<protein>
    <submittedName>
        <fullName evidence="2">Uncharacterized protein</fullName>
    </submittedName>
</protein>
<comment type="caution">
    <text evidence="2">The sequence shown here is derived from an EMBL/GenBank/DDBJ whole genome shotgun (WGS) entry which is preliminary data.</text>
</comment>
<dbReference type="Proteomes" id="UP000663846">
    <property type="component" value="Unassembled WGS sequence"/>
</dbReference>
<feature type="compositionally biased region" description="Polar residues" evidence="1">
    <location>
        <begin position="29"/>
        <end position="48"/>
    </location>
</feature>
<reference evidence="2" key="1">
    <citation type="submission" date="2021-01" db="EMBL/GenBank/DDBJ databases">
        <authorList>
            <person name="Kaushik A."/>
        </authorList>
    </citation>
    <scope>NUCLEOTIDE SEQUENCE</scope>
    <source>
        <strain evidence="2">AG1-1C</strain>
    </source>
</reference>
<organism evidence="2 3">
    <name type="scientific">Rhizoctonia solani</name>
    <dbReference type="NCBI Taxonomy" id="456999"/>
    <lineage>
        <taxon>Eukaryota</taxon>
        <taxon>Fungi</taxon>
        <taxon>Dikarya</taxon>
        <taxon>Basidiomycota</taxon>
        <taxon>Agaricomycotina</taxon>
        <taxon>Agaricomycetes</taxon>
        <taxon>Cantharellales</taxon>
        <taxon>Ceratobasidiaceae</taxon>
        <taxon>Rhizoctonia</taxon>
    </lineage>
</organism>
<evidence type="ECO:0000313" key="3">
    <source>
        <dbReference type="Proteomes" id="UP000663846"/>
    </source>
</evidence>
<accession>A0A8H3G8R9</accession>
<feature type="compositionally biased region" description="Basic and acidic residues" evidence="1">
    <location>
        <begin position="170"/>
        <end position="181"/>
    </location>
</feature>